<feature type="chain" id="PRO_5007853047" description="C2H2-type domain-containing protein" evidence="2">
    <location>
        <begin position="20"/>
        <end position="418"/>
    </location>
</feature>
<dbReference type="OrthoDB" id="4507at2759"/>
<feature type="domain" description="C2H2-type" evidence="3">
    <location>
        <begin position="85"/>
        <end position="113"/>
    </location>
</feature>
<dbReference type="PANTHER" id="PTHR21385:SF0">
    <property type="entry name" value="RE51073P"/>
    <property type="match status" value="1"/>
</dbReference>
<gene>
    <name evidence="4" type="ORF">APZ42_026632</name>
</gene>
<sequence>MKSFLNLKVILLMISSLLPWPELSHPSIGCSREFSFLVRNFVSKKWIPLFNKFKVEVPLSCPLHPERDIYHVIHQSKFQTGTTKWSCSICGKSFHREPFLDLHMLKKHQDKLQLTEDSVCPADFCDLIRCEVLHLAEMSKNQNQTSEFQNPREEQQTITALVKATPQAHSVSRYNQQADICLTNDEQCKRKGWLILPSQLPQMHCCSPAPSNIVKSVSNQTLPRCRTNTTNDVNPEMILPSTSKKEELSERIRQKQSSCRDEDFFQLRSECARLVSMCTSDLILRLSNQQFLHLRDELNRTVCWHLHCDRYWTEVIISEASTSTLLLICIAFAALGCASSYIIVCVLCREPQPSAIQSSNPDDPIRREKRSQFNSVGGAWSAAPNQSCSRIGKSSESYLNCSQSSFITEVDVEENSLI</sequence>
<evidence type="ECO:0000256" key="2">
    <source>
        <dbReference type="SAM" id="SignalP"/>
    </source>
</evidence>
<dbReference type="PROSITE" id="PS00028">
    <property type="entry name" value="ZINC_FINGER_C2H2_1"/>
    <property type="match status" value="1"/>
</dbReference>
<keyword evidence="1" id="KW-0863">Zinc-finger</keyword>
<keyword evidence="1" id="KW-0862">Zinc</keyword>
<protein>
    <recommendedName>
        <fullName evidence="3">C2H2-type domain-containing protein</fullName>
    </recommendedName>
</protein>
<evidence type="ECO:0000313" key="5">
    <source>
        <dbReference type="Proteomes" id="UP000076858"/>
    </source>
</evidence>
<dbReference type="AlphaFoldDB" id="A0A164S1W9"/>
<dbReference type="SMART" id="SM00355">
    <property type="entry name" value="ZnF_C2H2"/>
    <property type="match status" value="1"/>
</dbReference>
<dbReference type="Proteomes" id="UP000076858">
    <property type="component" value="Unassembled WGS sequence"/>
</dbReference>
<dbReference type="EMBL" id="LRGB01002101">
    <property type="protein sequence ID" value="KZS09163.1"/>
    <property type="molecule type" value="Genomic_DNA"/>
</dbReference>
<dbReference type="InterPro" id="IPR013087">
    <property type="entry name" value="Znf_C2H2_type"/>
</dbReference>
<evidence type="ECO:0000313" key="4">
    <source>
        <dbReference type="EMBL" id="KZS09163.1"/>
    </source>
</evidence>
<dbReference type="Gene3D" id="3.30.160.60">
    <property type="entry name" value="Classic Zinc Finger"/>
    <property type="match status" value="1"/>
</dbReference>
<evidence type="ECO:0000259" key="3">
    <source>
        <dbReference type="PROSITE" id="PS50157"/>
    </source>
</evidence>
<feature type="signal peptide" evidence="2">
    <location>
        <begin position="1"/>
        <end position="19"/>
    </location>
</feature>
<keyword evidence="1" id="KW-0479">Metal-binding</keyword>
<proteinExistence type="predicted"/>
<accession>A0A164S1W9</accession>
<evidence type="ECO:0000256" key="1">
    <source>
        <dbReference type="PROSITE-ProRule" id="PRU00042"/>
    </source>
</evidence>
<reference evidence="4 5" key="1">
    <citation type="submission" date="2016-03" db="EMBL/GenBank/DDBJ databases">
        <title>EvidentialGene: Evidence-directed Construction of Genes on Genomes.</title>
        <authorList>
            <person name="Gilbert D.G."/>
            <person name="Choi J.-H."/>
            <person name="Mockaitis K."/>
            <person name="Colbourne J."/>
            <person name="Pfrender M."/>
        </authorList>
    </citation>
    <scope>NUCLEOTIDE SEQUENCE [LARGE SCALE GENOMIC DNA]</scope>
    <source>
        <strain evidence="4 5">Xinb3</strain>
        <tissue evidence="4">Complete organism</tissue>
    </source>
</reference>
<keyword evidence="5" id="KW-1185">Reference proteome</keyword>
<name>A0A164S1W9_9CRUS</name>
<dbReference type="PANTHER" id="PTHR21385">
    <property type="entry name" value="ZINC FINGER PROTEIN-RELATED"/>
    <property type="match status" value="1"/>
</dbReference>
<comment type="caution">
    <text evidence="4">The sequence shown here is derived from an EMBL/GenBank/DDBJ whole genome shotgun (WGS) entry which is preliminary data.</text>
</comment>
<dbReference type="PROSITE" id="PS50157">
    <property type="entry name" value="ZINC_FINGER_C2H2_2"/>
    <property type="match status" value="1"/>
</dbReference>
<keyword evidence="2" id="KW-0732">Signal</keyword>
<organism evidence="4 5">
    <name type="scientific">Daphnia magna</name>
    <dbReference type="NCBI Taxonomy" id="35525"/>
    <lineage>
        <taxon>Eukaryota</taxon>
        <taxon>Metazoa</taxon>
        <taxon>Ecdysozoa</taxon>
        <taxon>Arthropoda</taxon>
        <taxon>Crustacea</taxon>
        <taxon>Branchiopoda</taxon>
        <taxon>Diplostraca</taxon>
        <taxon>Cladocera</taxon>
        <taxon>Anomopoda</taxon>
        <taxon>Daphniidae</taxon>
        <taxon>Daphnia</taxon>
    </lineage>
</organism>
<dbReference type="GO" id="GO:0008270">
    <property type="term" value="F:zinc ion binding"/>
    <property type="evidence" value="ECO:0007669"/>
    <property type="project" value="UniProtKB-KW"/>
</dbReference>